<protein>
    <submittedName>
        <fullName evidence="2">Periplasmic protein TonB</fullName>
    </submittedName>
</protein>
<name>A0AAN1WH34_9GAMM</name>
<sequence length="221" mass="24353">MYSSNHTQSFATKKTTAFASQARALLLSVAILGLALAILWLGNSLKNAPKDTLIVRAITLAVPPPPPPPALEQPVVDTPITLQVQGAGPALQVLNIQQQDIKIQKPDAPSLQSEQPQWEALEVNWDAFSLDDLDNMPTLLTPLRITLPKSITRQGITEVMVAADIIVHENGRVELIQVTQNPYPELKPELDKLIRSSRFSPPKKGGDNVRVKFNWPIRIRS</sequence>
<keyword evidence="1" id="KW-0472">Membrane</keyword>
<feature type="transmembrane region" description="Helical" evidence="1">
    <location>
        <begin position="24"/>
        <end position="42"/>
    </location>
</feature>
<evidence type="ECO:0000256" key="1">
    <source>
        <dbReference type="SAM" id="Phobius"/>
    </source>
</evidence>
<proteinExistence type="predicted"/>
<dbReference type="Gene3D" id="3.30.1150.10">
    <property type="match status" value="1"/>
</dbReference>
<gene>
    <name evidence="2" type="ORF">MARGE09_P1682</name>
</gene>
<accession>A0AAN1WH34</accession>
<keyword evidence="1" id="KW-1133">Transmembrane helix</keyword>
<keyword evidence="3" id="KW-1185">Reference proteome</keyword>
<evidence type="ECO:0000313" key="3">
    <source>
        <dbReference type="Proteomes" id="UP001320119"/>
    </source>
</evidence>
<keyword evidence="1" id="KW-0812">Transmembrane</keyword>
<reference evidence="2 3" key="1">
    <citation type="journal article" date="2022" name="IScience">
        <title>An ultrasensitive nanofiber-based assay for enzymatic hydrolysis and deep-sea microbial degradation of cellulose.</title>
        <authorList>
            <person name="Tsudome M."/>
            <person name="Tachioka M."/>
            <person name="Miyazaki M."/>
            <person name="Uchimura K."/>
            <person name="Tsuda M."/>
            <person name="Takaki Y."/>
            <person name="Deguchi S."/>
        </authorList>
    </citation>
    <scope>NUCLEOTIDE SEQUENCE [LARGE SCALE GENOMIC DNA]</scope>
    <source>
        <strain evidence="2 3">GE09</strain>
    </source>
</reference>
<dbReference type="SUPFAM" id="SSF74653">
    <property type="entry name" value="TolA/TonB C-terminal domain"/>
    <property type="match status" value="1"/>
</dbReference>
<dbReference type="AlphaFoldDB" id="A0AAN1WH34"/>
<dbReference type="KEGG" id="marq:MARGE09_P1682"/>
<evidence type="ECO:0000313" key="2">
    <source>
        <dbReference type="EMBL" id="BCD97481.1"/>
    </source>
</evidence>
<dbReference type="Proteomes" id="UP001320119">
    <property type="component" value="Chromosome"/>
</dbReference>
<organism evidence="2 3">
    <name type="scientific">Marinagarivorans cellulosilyticus</name>
    <dbReference type="NCBI Taxonomy" id="2721545"/>
    <lineage>
        <taxon>Bacteria</taxon>
        <taxon>Pseudomonadati</taxon>
        <taxon>Pseudomonadota</taxon>
        <taxon>Gammaproteobacteria</taxon>
        <taxon>Cellvibrionales</taxon>
        <taxon>Cellvibrionaceae</taxon>
        <taxon>Marinagarivorans</taxon>
    </lineage>
</organism>
<dbReference type="RefSeq" id="WP_236986949.1">
    <property type="nucleotide sequence ID" value="NZ_AP023086.1"/>
</dbReference>
<dbReference type="EMBL" id="AP023086">
    <property type="protein sequence ID" value="BCD97481.1"/>
    <property type="molecule type" value="Genomic_DNA"/>
</dbReference>